<sequence length="75" mass="8677">MKTRMITAIDMEAVTTGLRFKTVERLKVIGRKGEGCDGTIRHLIDVTDYETFMLEQYKIVDEEDGWIPLDDLLEI</sequence>
<evidence type="ECO:0000313" key="1">
    <source>
        <dbReference type="EMBL" id="NMG82799.1"/>
    </source>
</evidence>
<organism evidence="1 2">
    <name type="scientific">Candidatus Ethanoperedens thermophilum</name>
    <dbReference type="NCBI Taxonomy" id="2766897"/>
    <lineage>
        <taxon>Archaea</taxon>
        <taxon>Methanobacteriati</taxon>
        <taxon>Methanobacteriota</taxon>
        <taxon>Stenosarchaea group</taxon>
        <taxon>Methanomicrobia</taxon>
        <taxon>Methanosarcinales</taxon>
        <taxon>Methanosarcinales incertae sedis</taxon>
        <taxon>GOM Arc I cluster</taxon>
        <taxon>Candidatus Ethanoperedens</taxon>
    </lineage>
</organism>
<name>A0A848D4I4_9EURY</name>
<protein>
    <submittedName>
        <fullName evidence="1">Uncharacterized protein</fullName>
    </submittedName>
</protein>
<dbReference type="Proteomes" id="UP000606580">
    <property type="component" value="Unassembled WGS sequence"/>
</dbReference>
<gene>
    <name evidence="1" type="ORF">GIS02_01170</name>
</gene>
<dbReference type="EMBL" id="WNEG01000025">
    <property type="protein sequence ID" value="NMG82799.1"/>
    <property type="molecule type" value="Genomic_DNA"/>
</dbReference>
<reference evidence="1" key="1">
    <citation type="journal article" date="2020" name="MBio">
        <title>'Candidatus Ethanoperedens,' a Thermophilic Genus of Archaea Mediating the Anaerobic Oxidation of Ethane.</title>
        <authorList>
            <person name="Hahn C.J."/>
            <person name="Laso-Perez R."/>
            <person name="Vulcano F."/>
            <person name="Vaziourakis K.M."/>
            <person name="Stokke R."/>
            <person name="Steen I.H."/>
            <person name="Teske A."/>
            <person name="Boetius A."/>
            <person name="Liebeke M."/>
            <person name="Amann R."/>
            <person name="Knittel K."/>
            <person name="Wegener G."/>
        </authorList>
    </citation>
    <scope>NUCLEOTIDE SEQUENCE</scope>
    <source>
        <strain evidence="1">GoM-Arc1-LC-WB58</strain>
    </source>
</reference>
<comment type="caution">
    <text evidence="1">The sequence shown here is derived from an EMBL/GenBank/DDBJ whole genome shotgun (WGS) entry which is preliminary data.</text>
</comment>
<proteinExistence type="predicted"/>
<accession>A0A848D4I4</accession>
<dbReference type="AlphaFoldDB" id="A0A848D4I4"/>
<evidence type="ECO:0000313" key="2">
    <source>
        <dbReference type="Proteomes" id="UP000606580"/>
    </source>
</evidence>